<evidence type="ECO:0000313" key="10">
    <source>
        <dbReference type="EMBL" id="GAA4282635.1"/>
    </source>
</evidence>
<dbReference type="Gene3D" id="3.90.380.10">
    <property type="entry name" value="Naphthalene 1,2-dioxygenase Alpha Subunit, Chain A, domain 1"/>
    <property type="match status" value="1"/>
</dbReference>
<keyword evidence="2" id="KW-0001">2Fe-2S</keyword>
<evidence type="ECO:0000256" key="1">
    <source>
        <dbReference type="ARBA" id="ARBA00008751"/>
    </source>
</evidence>
<reference evidence="11" key="1">
    <citation type="journal article" date="2019" name="Int. J. Syst. Evol. Microbiol.">
        <title>The Global Catalogue of Microorganisms (GCM) 10K type strain sequencing project: providing services to taxonomists for standard genome sequencing and annotation.</title>
        <authorList>
            <consortium name="The Broad Institute Genomics Platform"/>
            <consortium name="The Broad Institute Genome Sequencing Center for Infectious Disease"/>
            <person name="Wu L."/>
            <person name="Ma J."/>
        </authorList>
    </citation>
    <scope>NUCLEOTIDE SEQUENCE [LARGE SCALE GENOMIC DNA]</scope>
    <source>
        <strain evidence="11">JCM 17458</strain>
    </source>
</reference>
<evidence type="ECO:0000256" key="2">
    <source>
        <dbReference type="ARBA" id="ARBA00022714"/>
    </source>
</evidence>
<dbReference type="InterPro" id="IPR015879">
    <property type="entry name" value="Ring_hydroxy_dOase_asu_C_dom"/>
</dbReference>
<evidence type="ECO:0000256" key="4">
    <source>
        <dbReference type="ARBA" id="ARBA00022964"/>
    </source>
</evidence>
<proteinExistence type="inferred from homology"/>
<dbReference type="RefSeq" id="WP_236865699.1">
    <property type="nucleotide sequence ID" value="NZ_BAABAZ010000003.1"/>
</dbReference>
<keyword evidence="7" id="KW-0411">Iron-sulfur</keyword>
<dbReference type="Proteomes" id="UP001501586">
    <property type="component" value="Unassembled WGS sequence"/>
</dbReference>
<evidence type="ECO:0000256" key="3">
    <source>
        <dbReference type="ARBA" id="ARBA00022723"/>
    </source>
</evidence>
<evidence type="ECO:0000313" key="11">
    <source>
        <dbReference type="Proteomes" id="UP001501586"/>
    </source>
</evidence>
<dbReference type="PRINTS" id="PR00090">
    <property type="entry name" value="RNGDIOXGNASE"/>
</dbReference>
<accession>A0ABP8EFK0</accession>
<name>A0ABP8EFK0_9MICO</name>
<dbReference type="Pfam" id="PF00355">
    <property type="entry name" value="Rieske"/>
    <property type="match status" value="1"/>
</dbReference>
<keyword evidence="6" id="KW-0408">Iron</keyword>
<comment type="caution">
    <text evidence="10">The sequence shown here is derived from an EMBL/GenBank/DDBJ whole genome shotgun (WGS) entry which is preliminary data.</text>
</comment>
<organism evidence="10 11">
    <name type="scientific">Brevibacterium daeguense</name>
    <dbReference type="NCBI Taxonomy" id="909936"/>
    <lineage>
        <taxon>Bacteria</taxon>
        <taxon>Bacillati</taxon>
        <taxon>Actinomycetota</taxon>
        <taxon>Actinomycetes</taxon>
        <taxon>Micrococcales</taxon>
        <taxon>Brevibacteriaceae</taxon>
        <taxon>Brevibacterium</taxon>
    </lineage>
</organism>
<dbReference type="Pfam" id="PF00848">
    <property type="entry name" value="Ring_hydroxyl_A"/>
    <property type="match status" value="1"/>
</dbReference>
<dbReference type="InterPro" id="IPR015881">
    <property type="entry name" value="ARHD_Rieske_2Fe_2S"/>
</dbReference>
<keyword evidence="8" id="KW-0520">NAD</keyword>
<feature type="domain" description="Rieske" evidence="9">
    <location>
        <begin position="57"/>
        <end position="164"/>
    </location>
</feature>
<dbReference type="Gene3D" id="2.102.10.10">
    <property type="entry name" value="Rieske [2Fe-2S] iron-sulphur domain"/>
    <property type="match status" value="1"/>
</dbReference>
<keyword evidence="3" id="KW-0479">Metal-binding</keyword>
<dbReference type="InterPro" id="IPR017941">
    <property type="entry name" value="Rieske_2Fe-2S"/>
</dbReference>
<dbReference type="SUPFAM" id="SSF55961">
    <property type="entry name" value="Bet v1-like"/>
    <property type="match status" value="1"/>
</dbReference>
<evidence type="ECO:0000259" key="9">
    <source>
        <dbReference type="PROSITE" id="PS51296"/>
    </source>
</evidence>
<dbReference type="SUPFAM" id="SSF50022">
    <property type="entry name" value="ISP domain"/>
    <property type="match status" value="1"/>
</dbReference>
<dbReference type="PANTHER" id="PTHR43756">
    <property type="entry name" value="CHOLINE MONOOXYGENASE, CHLOROPLASTIC"/>
    <property type="match status" value="1"/>
</dbReference>
<dbReference type="EMBL" id="BAABAZ010000003">
    <property type="protein sequence ID" value="GAA4282635.1"/>
    <property type="molecule type" value="Genomic_DNA"/>
</dbReference>
<dbReference type="InterPro" id="IPR036922">
    <property type="entry name" value="Rieske_2Fe-2S_sf"/>
</dbReference>
<dbReference type="PANTHER" id="PTHR43756:SF1">
    <property type="entry name" value="3-PHENYLPROPIONATE_CINNAMIC ACID DIOXYGENASE SUBUNIT ALPHA"/>
    <property type="match status" value="1"/>
</dbReference>
<evidence type="ECO:0000256" key="5">
    <source>
        <dbReference type="ARBA" id="ARBA00023002"/>
    </source>
</evidence>
<sequence length="413" mass="47202">MSFDTIEYNKRVRRALEHVRNSTTDHYPEIRRFEAEDFTDPARAKLERDRVFGAVPSIACHSSEIAKPNDFVTIRMPRNNIIVVRQKDGSVKSFVNACRHRGSLVEAQPSGRARLFSCPYHRWSYDTDGKLREITKANTFGEVDREKQGLIEIPTEERHGFVWVVDRFGAAIDVAAWLGEEVDRILAGFELDKLLNVKSGAFEYEINWKITQDAFLDAYHIQYAHPNTAAKHVHTNAIAVQDFGRHASSTTARKTIDRWLEEDPGDMDLTPFVTEAYFLMPNSTLLRQPDHFELLTFRPDRENPERSTMEMRVLAPSLEDSGWTEERWNKVWDKNWKILIDVIQQEDIPILSGAQKAMQSDDAGTMLLGHNEYINHVFHRELAKLVATEPKGIKRAEDTSVSATAQPQPVAGG</sequence>
<dbReference type="InterPro" id="IPR001663">
    <property type="entry name" value="Rng_hydr_dOase-A"/>
</dbReference>
<dbReference type="PROSITE" id="PS00570">
    <property type="entry name" value="RING_HYDROXYL_ALPHA"/>
    <property type="match status" value="1"/>
</dbReference>
<dbReference type="CDD" id="cd03469">
    <property type="entry name" value="Rieske_RO_Alpha_N"/>
    <property type="match status" value="1"/>
</dbReference>
<evidence type="ECO:0000256" key="6">
    <source>
        <dbReference type="ARBA" id="ARBA00023004"/>
    </source>
</evidence>
<evidence type="ECO:0000256" key="7">
    <source>
        <dbReference type="ARBA" id="ARBA00023014"/>
    </source>
</evidence>
<keyword evidence="4" id="KW-0223">Dioxygenase</keyword>
<comment type="similarity">
    <text evidence="1">Belongs to the bacterial ring-hydroxylating dioxygenase alpha subunit family.</text>
</comment>
<evidence type="ECO:0000256" key="8">
    <source>
        <dbReference type="ARBA" id="ARBA00023027"/>
    </source>
</evidence>
<dbReference type="PROSITE" id="PS51296">
    <property type="entry name" value="RIESKE"/>
    <property type="match status" value="1"/>
</dbReference>
<gene>
    <name evidence="10" type="ORF">GCM10022261_01660</name>
</gene>
<protein>
    <recommendedName>
        <fullName evidence="9">Rieske domain-containing protein</fullName>
    </recommendedName>
</protein>
<keyword evidence="11" id="KW-1185">Reference proteome</keyword>
<keyword evidence="5" id="KW-0560">Oxidoreductase</keyword>